<dbReference type="GO" id="GO:0016787">
    <property type="term" value="F:hydrolase activity"/>
    <property type="evidence" value="ECO:0007669"/>
    <property type="project" value="UniProtKB-KW"/>
</dbReference>
<dbReference type="CDD" id="cd00268">
    <property type="entry name" value="DEADc"/>
    <property type="match status" value="1"/>
</dbReference>
<evidence type="ECO:0000256" key="4">
    <source>
        <dbReference type="ARBA" id="ARBA00022840"/>
    </source>
</evidence>
<dbReference type="CDD" id="cd18787">
    <property type="entry name" value="SF2_C_DEAD"/>
    <property type="match status" value="1"/>
</dbReference>
<evidence type="ECO:0000259" key="7">
    <source>
        <dbReference type="PROSITE" id="PS51192"/>
    </source>
</evidence>
<dbReference type="Pfam" id="PF00271">
    <property type="entry name" value="Helicase_C"/>
    <property type="match status" value="1"/>
</dbReference>
<dbReference type="InterPro" id="IPR014014">
    <property type="entry name" value="RNA_helicase_DEAD_Q_motif"/>
</dbReference>
<dbReference type="GO" id="GO:0009409">
    <property type="term" value="P:response to cold"/>
    <property type="evidence" value="ECO:0007669"/>
    <property type="project" value="TreeGrafter"/>
</dbReference>
<dbReference type="InterPro" id="IPR044742">
    <property type="entry name" value="DEAD/DEAH_RhlB"/>
</dbReference>
<feature type="domain" description="Helicase C-terminal" evidence="8">
    <location>
        <begin position="215"/>
        <end position="376"/>
    </location>
</feature>
<dbReference type="GO" id="GO:0005840">
    <property type="term" value="C:ribosome"/>
    <property type="evidence" value="ECO:0007669"/>
    <property type="project" value="TreeGrafter"/>
</dbReference>
<dbReference type="AlphaFoldDB" id="A0A1W1Y2B8"/>
<feature type="domain" description="Helicase ATP-binding" evidence="7">
    <location>
        <begin position="32"/>
        <end position="204"/>
    </location>
</feature>
<protein>
    <submittedName>
        <fullName evidence="10">ATP-dependent RNA helicase CshB</fullName>
    </submittedName>
</protein>
<feature type="compositionally biased region" description="Basic residues" evidence="6">
    <location>
        <begin position="403"/>
        <end position="426"/>
    </location>
</feature>
<evidence type="ECO:0000313" key="11">
    <source>
        <dbReference type="Proteomes" id="UP000243884"/>
    </source>
</evidence>
<dbReference type="RefSeq" id="WP_084097735.1">
    <property type="nucleotide sequence ID" value="NZ_FWXK01000001.1"/>
</dbReference>
<feature type="region of interest" description="Disordered" evidence="6">
    <location>
        <begin position="402"/>
        <end position="450"/>
    </location>
</feature>
<sequence>MTFKTFNFKPFIYDALEELHFTEPSPIQEAVIPIIQAEKSLVAQSQTGTGKSHAFLLPLMNQVEAKPETQIVITAPSRELGEQLYQAAKQLSDHHPEEIMIERAFGGTDTMRQSERLEHQVPQIVVGTPGRLLDLIERQALSVHQVHSFVVDEADMTLDMGFLQDVDQIAGRMPNDLNMYVFSATIPTKLRPFLRKYMQSPEWIQLQSEHLISETIDNYLLPVRGRDAKELLYEGLTIGQPYLALIFANTIETVKELYQFLKAKGLSVGMIHGDLDSRERRRMMKQIQNLEYQYVVATDLAARGIDIEGVSHVFNYEVPGELEFFIHRVGRTGRQGLPGLAVTLYEPDDQKDIEWLEDKGIRFEFKDIQDSEWIDAKDHSQRRNRKKQEETDHTVKGMVERNKRQKVKPGYKRKLKRNIKQHKKNQRLQDQRQKRKRQRQYNKEKNHVDY</sequence>
<evidence type="ECO:0000313" key="10">
    <source>
        <dbReference type="EMBL" id="SMC30274.1"/>
    </source>
</evidence>
<evidence type="ECO:0000256" key="3">
    <source>
        <dbReference type="ARBA" id="ARBA00022806"/>
    </source>
</evidence>
<keyword evidence="11" id="KW-1185">Reference proteome</keyword>
<dbReference type="PANTHER" id="PTHR47963:SF1">
    <property type="entry name" value="DEAD-BOX ATP-DEPENDENT RNA HELICASE CSHB"/>
    <property type="match status" value="1"/>
</dbReference>
<dbReference type="PROSITE" id="PS51192">
    <property type="entry name" value="HELICASE_ATP_BIND_1"/>
    <property type="match status" value="1"/>
</dbReference>
<dbReference type="InterPro" id="IPR027417">
    <property type="entry name" value="P-loop_NTPase"/>
</dbReference>
<accession>A0A1W1Y2B8</accession>
<name>A0A1W1Y2B8_9LACT</name>
<dbReference type="InterPro" id="IPR001650">
    <property type="entry name" value="Helicase_C-like"/>
</dbReference>
<evidence type="ECO:0000256" key="6">
    <source>
        <dbReference type="SAM" id="MobiDB-lite"/>
    </source>
</evidence>
<proteinExistence type="predicted"/>
<feature type="domain" description="DEAD-box RNA helicase Q" evidence="9">
    <location>
        <begin position="1"/>
        <end position="29"/>
    </location>
</feature>
<dbReference type="InterPro" id="IPR014001">
    <property type="entry name" value="Helicase_ATP-bd"/>
</dbReference>
<feature type="compositionally biased region" description="Basic and acidic residues" evidence="6">
    <location>
        <begin position="441"/>
        <end position="450"/>
    </location>
</feature>
<dbReference type="Gene3D" id="3.40.50.300">
    <property type="entry name" value="P-loop containing nucleotide triphosphate hydrolases"/>
    <property type="match status" value="2"/>
</dbReference>
<dbReference type="STRING" id="371602.SAMN04487984_0122"/>
<dbReference type="PROSITE" id="PS51195">
    <property type="entry name" value="Q_MOTIF"/>
    <property type="match status" value="1"/>
</dbReference>
<evidence type="ECO:0000259" key="9">
    <source>
        <dbReference type="PROSITE" id="PS51195"/>
    </source>
</evidence>
<dbReference type="Pfam" id="PF00270">
    <property type="entry name" value="DEAD"/>
    <property type="match status" value="1"/>
</dbReference>
<evidence type="ECO:0000256" key="1">
    <source>
        <dbReference type="ARBA" id="ARBA00022741"/>
    </source>
</evidence>
<keyword evidence="2" id="KW-0378">Hydrolase</keyword>
<dbReference type="PANTHER" id="PTHR47963">
    <property type="entry name" value="DEAD-BOX ATP-DEPENDENT RNA HELICASE 47, MITOCHONDRIAL"/>
    <property type="match status" value="1"/>
</dbReference>
<evidence type="ECO:0000259" key="8">
    <source>
        <dbReference type="PROSITE" id="PS51194"/>
    </source>
</evidence>
<dbReference type="SMART" id="SM00490">
    <property type="entry name" value="HELICc"/>
    <property type="match status" value="1"/>
</dbReference>
<keyword evidence="4" id="KW-0067">ATP-binding</keyword>
<dbReference type="PROSITE" id="PS51194">
    <property type="entry name" value="HELICASE_CTER"/>
    <property type="match status" value="1"/>
</dbReference>
<dbReference type="Proteomes" id="UP000243884">
    <property type="component" value="Unassembled WGS sequence"/>
</dbReference>
<reference evidence="11" key="1">
    <citation type="submission" date="2017-04" db="EMBL/GenBank/DDBJ databases">
        <authorList>
            <person name="Varghese N."/>
            <person name="Submissions S."/>
        </authorList>
    </citation>
    <scope>NUCLEOTIDE SEQUENCE [LARGE SCALE GENOMIC DNA]</scope>
    <source>
        <strain evidence="11">DSM 21500</strain>
    </source>
</reference>
<feature type="short sequence motif" description="Q motif" evidence="5">
    <location>
        <begin position="1"/>
        <end position="29"/>
    </location>
</feature>
<evidence type="ECO:0000256" key="2">
    <source>
        <dbReference type="ARBA" id="ARBA00022801"/>
    </source>
</evidence>
<dbReference type="SUPFAM" id="SSF52540">
    <property type="entry name" value="P-loop containing nucleoside triphosphate hydrolases"/>
    <property type="match status" value="1"/>
</dbReference>
<dbReference type="InterPro" id="IPR011545">
    <property type="entry name" value="DEAD/DEAH_box_helicase_dom"/>
</dbReference>
<dbReference type="InterPro" id="IPR050547">
    <property type="entry name" value="DEAD_box_RNA_helicases"/>
</dbReference>
<gene>
    <name evidence="10" type="ORF">SAMN04487984_0122</name>
</gene>
<dbReference type="GO" id="GO:0033592">
    <property type="term" value="F:RNA strand annealing activity"/>
    <property type="evidence" value="ECO:0007669"/>
    <property type="project" value="TreeGrafter"/>
</dbReference>
<dbReference type="GO" id="GO:0005829">
    <property type="term" value="C:cytosol"/>
    <property type="evidence" value="ECO:0007669"/>
    <property type="project" value="TreeGrafter"/>
</dbReference>
<dbReference type="OrthoDB" id="9805696at2"/>
<organism evidence="10 11">
    <name type="scientific">Aerococcus suis</name>
    <dbReference type="NCBI Taxonomy" id="371602"/>
    <lineage>
        <taxon>Bacteria</taxon>
        <taxon>Bacillati</taxon>
        <taxon>Bacillota</taxon>
        <taxon>Bacilli</taxon>
        <taxon>Lactobacillales</taxon>
        <taxon>Aerococcaceae</taxon>
        <taxon>Aerococcus</taxon>
    </lineage>
</organism>
<evidence type="ECO:0000256" key="5">
    <source>
        <dbReference type="PROSITE-ProRule" id="PRU00552"/>
    </source>
</evidence>
<dbReference type="EMBL" id="FWXK01000001">
    <property type="protein sequence ID" value="SMC30274.1"/>
    <property type="molecule type" value="Genomic_DNA"/>
</dbReference>
<keyword evidence="1" id="KW-0547">Nucleotide-binding</keyword>
<dbReference type="GO" id="GO:0003724">
    <property type="term" value="F:RNA helicase activity"/>
    <property type="evidence" value="ECO:0007669"/>
    <property type="project" value="InterPro"/>
</dbReference>
<dbReference type="GO" id="GO:0005524">
    <property type="term" value="F:ATP binding"/>
    <property type="evidence" value="ECO:0007669"/>
    <property type="project" value="UniProtKB-KW"/>
</dbReference>
<dbReference type="SMART" id="SM00487">
    <property type="entry name" value="DEXDc"/>
    <property type="match status" value="1"/>
</dbReference>
<keyword evidence="3 10" id="KW-0347">Helicase</keyword>